<dbReference type="GO" id="GO:0098542">
    <property type="term" value="P:defense response to other organism"/>
    <property type="evidence" value="ECO:0007669"/>
    <property type="project" value="InterPro"/>
</dbReference>
<dbReference type="PANTHER" id="PTHR31234:SF72">
    <property type="entry name" value="NDR1_HIN1-LIKE PROTEIN 6"/>
    <property type="match status" value="1"/>
</dbReference>
<feature type="transmembrane region" description="Helical" evidence="6">
    <location>
        <begin position="69"/>
        <end position="92"/>
    </location>
</feature>
<sequence>MADHQKIHPVHDVEAPQTPKAPLVPRNASKSDQGDPAVVDRHPPFQRTLPVVHSKPPKKRSCCCKCFCWTISLILLQVILIGIAVGIIFLVFQPKLPKFSVDKLLITQFNISDSDNSLNAVFDVTITAINPNKKIGIYYEGGSQISGWYIDTQLCSGALPKFYQGHKNTTVLNLALTGQSQNATGLLSSLQQQQQATGNIPLTLKVNQPVRVKLGQLKLFKVKFKVRCTLLVDNLDANNQITISSSRCKFRLRL</sequence>
<evidence type="ECO:0000256" key="3">
    <source>
        <dbReference type="ARBA" id="ARBA00022989"/>
    </source>
</evidence>
<dbReference type="PANTHER" id="PTHR31234">
    <property type="entry name" value="LATE EMBRYOGENESIS ABUNDANT (LEA) HYDROXYPROLINE-RICH GLYCOPROTEIN FAMILY"/>
    <property type="match status" value="1"/>
</dbReference>
<reference evidence="8" key="1">
    <citation type="submission" date="2018-02" db="EMBL/GenBank/DDBJ databases">
        <authorList>
            <person name="Cohen D.B."/>
            <person name="Kent A.D."/>
        </authorList>
    </citation>
    <scope>NUCLEOTIDE SEQUENCE</scope>
</reference>
<proteinExistence type="predicted"/>
<dbReference type="InterPro" id="IPR044839">
    <property type="entry name" value="NDR1-like"/>
</dbReference>
<dbReference type="AlphaFoldDB" id="A0A2N9IGF2"/>
<dbReference type="Pfam" id="PF03168">
    <property type="entry name" value="LEA_2"/>
    <property type="match status" value="1"/>
</dbReference>
<dbReference type="GO" id="GO:0005886">
    <property type="term" value="C:plasma membrane"/>
    <property type="evidence" value="ECO:0007669"/>
    <property type="project" value="TreeGrafter"/>
</dbReference>
<name>A0A2N9IGF2_FAGSY</name>
<evidence type="ECO:0000256" key="4">
    <source>
        <dbReference type="ARBA" id="ARBA00023136"/>
    </source>
</evidence>
<accession>A0A2N9IGF2</accession>
<comment type="subcellular location">
    <subcellularLocation>
        <location evidence="1">Membrane</location>
        <topology evidence="1">Single-pass membrane protein</topology>
    </subcellularLocation>
</comment>
<feature type="compositionally biased region" description="Basic and acidic residues" evidence="5">
    <location>
        <begin position="1"/>
        <end position="14"/>
    </location>
</feature>
<keyword evidence="2 6" id="KW-0812">Transmembrane</keyword>
<dbReference type="EMBL" id="OIVN01005613">
    <property type="protein sequence ID" value="SPD23304.1"/>
    <property type="molecule type" value="Genomic_DNA"/>
</dbReference>
<evidence type="ECO:0000259" key="7">
    <source>
        <dbReference type="Pfam" id="PF03168"/>
    </source>
</evidence>
<feature type="domain" description="Late embryogenesis abundant protein LEA-2 subgroup" evidence="7">
    <location>
        <begin position="126"/>
        <end position="228"/>
    </location>
</feature>
<dbReference type="InterPro" id="IPR004864">
    <property type="entry name" value="LEA_2"/>
</dbReference>
<evidence type="ECO:0000256" key="1">
    <source>
        <dbReference type="ARBA" id="ARBA00004167"/>
    </source>
</evidence>
<evidence type="ECO:0000256" key="6">
    <source>
        <dbReference type="SAM" id="Phobius"/>
    </source>
</evidence>
<protein>
    <recommendedName>
        <fullName evidence="7">Late embryogenesis abundant protein LEA-2 subgroup domain-containing protein</fullName>
    </recommendedName>
</protein>
<organism evidence="8">
    <name type="scientific">Fagus sylvatica</name>
    <name type="common">Beechnut</name>
    <dbReference type="NCBI Taxonomy" id="28930"/>
    <lineage>
        <taxon>Eukaryota</taxon>
        <taxon>Viridiplantae</taxon>
        <taxon>Streptophyta</taxon>
        <taxon>Embryophyta</taxon>
        <taxon>Tracheophyta</taxon>
        <taxon>Spermatophyta</taxon>
        <taxon>Magnoliopsida</taxon>
        <taxon>eudicotyledons</taxon>
        <taxon>Gunneridae</taxon>
        <taxon>Pentapetalae</taxon>
        <taxon>rosids</taxon>
        <taxon>fabids</taxon>
        <taxon>Fagales</taxon>
        <taxon>Fagaceae</taxon>
        <taxon>Fagus</taxon>
    </lineage>
</organism>
<feature type="region of interest" description="Disordered" evidence="5">
    <location>
        <begin position="1"/>
        <end position="42"/>
    </location>
</feature>
<evidence type="ECO:0000256" key="2">
    <source>
        <dbReference type="ARBA" id="ARBA00022692"/>
    </source>
</evidence>
<gene>
    <name evidence="8" type="ORF">FSB_LOCUS51186</name>
</gene>
<keyword evidence="4 6" id="KW-0472">Membrane</keyword>
<evidence type="ECO:0000256" key="5">
    <source>
        <dbReference type="SAM" id="MobiDB-lite"/>
    </source>
</evidence>
<keyword evidence="3 6" id="KW-1133">Transmembrane helix</keyword>
<evidence type="ECO:0000313" key="8">
    <source>
        <dbReference type="EMBL" id="SPD23304.1"/>
    </source>
</evidence>